<dbReference type="EMBL" id="BNCP01000007">
    <property type="protein sequence ID" value="GIL75202.1"/>
    <property type="molecule type" value="Genomic_DNA"/>
</dbReference>
<dbReference type="GO" id="GO:0006152">
    <property type="term" value="P:purine nucleoside catabolic process"/>
    <property type="evidence" value="ECO:0007669"/>
    <property type="project" value="TreeGrafter"/>
</dbReference>
<protein>
    <recommendedName>
        <fullName evidence="4">Inosine/uridine-preferring nucleoside hydrolase domain-containing protein</fullName>
    </recommendedName>
</protein>
<evidence type="ECO:0000313" key="7">
    <source>
        <dbReference type="Proteomes" id="UP000747110"/>
    </source>
</evidence>
<dbReference type="SUPFAM" id="SSF53590">
    <property type="entry name" value="Nucleoside hydrolase"/>
    <property type="match status" value="1"/>
</dbReference>
<dbReference type="GO" id="GO:0008477">
    <property type="term" value="F:purine nucleosidase activity"/>
    <property type="evidence" value="ECO:0007669"/>
    <property type="project" value="TreeGrafter"/>
</dbReference>
<dbReference type="AlphaFoldDB" id="A0A8J4CAI5"/>
<dbReference type="PANTHER" id="PTHR12304">
    <property type="entry name" value="INOSINE-URIDINE PREFERRING NUCLEOSIDE HYDROLASE"/>
    <property type="match status" value="1"/>
</dbReference>
<keyword evidence="7" id="KW-1185">Reference proteome</keyword>
<evidence type="ECO:0000313" key="5">
    <source>
        <dbReference type="EMBL" id="GIL75202.1"/>
    </source>
</evidence>
<sequence length="353" mass="39040">MLSSAYGYLQGMKRVVVLLLITFVITAAKPQKVIFDHDGGIDDFVTLLLLLSKPELVSVVGITILDADCRVEVAANTTLKLLHSLGFKDIPVAISTLPAINPFPDIWRWSGLAVDVQPLINYVDPNSLNQNLVQQPGQDFLWELLRTQLEPITIVATGPLSNVAYILTHYGDEAAARIKEVWWMGGALYVQGNVDYPGHDGSAEWNAFWDPAAVGVVWNSSVPIVMVPLDVTNRVPVTPDLIYRFGRQAGHLYSVLAGTIWSKVISWVYERPHEPYFAWDTLTAACLLSRQLCTRVDDLVSYAVVSGPSQGRVVATNQCVAHSSEVSRQRTTAAVMQVDAEEFYDFVLEALKR</sequence>
<evidence type="ECO:0000313" key="6">
    <source>
        <dbReference type="EMBL" id="GIM03079.1"/>
    </source>
</evidence>
<dbReference type="Proteomes" id="UP000747110">
    <property type="component" value="Unassembled WGS sequence"/>
</dbReference>
<feature type="domain" description="Inosine/uridine-preferring nucleoside hydrolase" evidence="4">
    <location>
        <begin position="33"/>
        <end position="345"/>
    </location>
</feature>
<evidence type="ECO:0000256" key="1">
    <source>
        <dbReference type="ARBA" id="ARBA00009176"/>
    </source>
</evidence>
<dbReference type="InterPro" id="IPR001910">
    <property type="entry name" value="Inosine/uridine_hydrolase_dom"/>
</dbReference>
<dbReference type="Proteomes" id="UP000722791">
    <property type="component" value="Unassembled WGS sequence"/>
</dbReference>
<keyword evidence="3" id="KW-0326">Glycosidase</keyword>
<dbReference type="PANTHER" id="PTHR12304:SF46">
    <property type="entry name" value="INOSINE-ADENOSINE-GUANOSINE-NUCLEOSIDE HYDROLASE"/>
    <property type="match status" value="1"/>
</dbReference>
<dbReference type="OrthoDB" id="432381at2759"/>
<dbReference type="Gene3D" id="3.90.245.10">
    <property type="entry name" value="Ribonucleoside hydrolase-like"/>
    <property type="match status" value="1"/>
</dbReference>
<keyword evidence="2" id="KW-0378">Hydrolase</keyword>
<evidence type="ECO:0000256" key="2">
    <source>
        <dbReference type="ARBA" id="ARBA00022801"/>
    </source>
</evidence>
<dbReference type="Pfam" id="PF01156">
    <property type="entry name" value="IU_nuc_hydro"/>
    <property type="match status" value="1"/>
</dbReference>
<accession>A0A8J4CAI5</accession>
<evidence type="ECO:0000256" key="3">
    <source>
        <dbReference type="ARBA" id="ARBA00023295"/>
    </source>
</evidence>
<evidence type="ECO:0000259" key="4">
    <source>
        <dbReference type="Pfam" id="PF01156"/>
    </source>
</evidence>
<dbReference type="EMBL" id="BNCQ01000013">
    <property type="protein sequence ID" value="GIM03079.1"/>
    <property type="molecule type" value="Genomic_DNA"/>
</dbReference>
<comment type="similarity">
    <text evidence="1">Belongs to the IUNH family.</text>
</comment>
<reference evidence="5" key="1">
    <citation type="journal article" date="2021" name="Proc. Natl. Acad. Sci. U.S.A.">
        <title>Three genomes in the algal genus Volvox reveal the fate of a haploid sex-determining region after a transition to homothallism.</title>
        <authorList>
            <person name="Yamamoto K."/>
            <person name="Hamaji T."/>
            <person name="Kawai-Toyooka H."/>
            <person name="Matsuzaki R."/>
            <person name="Takahashi F."/>
            <person name="Nishimura Y."/>
            <person name="Kawachi M."/>
            <person name="Noguchi H."/>
            <person name="Minakuchi Y."/>
            <person name="Umen J.G."/>
            <person name="Toyoda A."/>
            <person name="Nozaki H."/>
        </authorList>
    </citation>
    <scope>NUCLEOTIDE SEQUENCE</scope>
    <source>
        <strain evidence="6">NIES-3785</strain>
        <strain evidence="5">NIES-3786</strain>
    </source>
</reference>
<gene>
    <name evidence="5" type="ORF">Vretifemale_5045</name>
    <name evidence="6" type="ORF">Vretimale_7882</name>
</gene>
<dbReference type="InterPro" id="IPR036452">
    <property type="entry name" value="Ribo_hydro-like"/>
</dbReference>
<proteinExistence type="inferred from homology"/>
<dbReference type="GO" id="GO:0005829">
    <property type="term" value="C:cytosol"/>
    <property type="evidence" value="ECO:0007669"/>
    <property type="project" value="TreeGrafter"/>
</dbReference>
<name>A0A8J4CAI5_9CHLO</name>
<comment type="caution">
    <text evidence="5">The sequence shown here is derived from an EMBL/GenBank/DDBJ whole genome shotgun (WGS) entry which is preliminary data.</text>
</comment>
<dbReference type="InterPro" id="IPR023186">
    <property type="entry name" value="IUNH"/>
</dbReference>
<organism evidence="5 7">
    <name type="scientific">Volvox reticuliferus</name>
    <dbReference type="NCBI Taxonomy" id="1737510"/>
    <lineage>
        <taxon>Eukaryota</taxon>
        <taxon>Viridiplantae</taxon>
        <taxon>Chlorophyta</taxon>
        <taxon>core chlorophytes</taxon>
        <taxon>Chlorophyceae</taxon>
        <taxon>CS clade</taxon>
        <taxon>Chlamydomonadales</taxon>
        <taxon>Volvocaceae</taxon>
        <taxon>Volvox</taxon>
    </lineage>
</organism>